<dbReference type="Gene3D" id="3.40.50.1580">
    <property type="entry name" value="Nucleoside phosphorylase domain"/>
    <property type="match status" value="1"/>
</dbReference>
<dbReference type="InterPro" id="IPR027417">
    <property type="entry name" value="P-loop_NTPase"/>
</dbReference>
<reference evidence="4 5" key="1">
    <citation type="submission" date="2013-03" db="EMBL/GenBank/DDBJ databases">
        <title>The Genome Sequence of Capronia epimyces CBS 606.96.</title>
        <authorList>
            <consortium name="The Broad Institute Genomics Platform"/>
            <person name="Cuomo C."/>
            <person name="de Hoog S."/>
            <person name="Gorbushina A."/>
            <person name="Walker B."/>
            <person name="Young S.K."/>
            <person name="Zeng Q."/>
            <person name="Gargeya S."/>
            <person name="Fitzgerald M."/>
            <person name="Haas B."/>
            <person name="Abouelleil A."/>
            <person name="Allen A.W."/>
            <person name="Alvarado L."/>
            <person name="Arachchi H.M."/>
            <person name="Berlin A.M."/>
            <person name="Chapman S.B."/>
            <person name="Gainer-Dewar J."/>
            <person name="Goldberg J."/>
            <person name="Griggs A."/>
            <person name="Gujja S."/>
            <person name="Hansen M."/>
            <person name="Howarth C."/>
            <person name="Imamovic A."/>
            <person name="Ireland A."/>
            <person name="Larimer J."/>
            <person name="McCowan C."/>
            <person name="Murphy C."/>
            <person name="Pearson M."/>
            <person name="Poon T.W."/>
            <person name="Priest M."/>
            <person name="Roberts A."/>
            <person name="Saif S."/>
            <person name="Shea T."/>
            <person name="Sisk P."/>
            <person name="Sykes S."/>
            <person name="Wortman J."/>
            <person name="Nusbaum C."/>
            <person name="Birren B."/>
        </authorList>
    </citation>
    <scope>NUCLEOTIDE SEQUENCE [LARGE SCALE GENOMIC DNA]</scope>
    <source>
        <strain evidence="4 5">CBS 606.96</strain>
    </source>
</reference>
<keyword evidence="5" id="KW-1185">Reference proteome</keyword>
<dbReference type="STRING" id="1182542.W9Y7X5"/>
<evidence type="ECO:0000256" key="2">
    <source>
        <dbReference type="PROSITE-ProRule" id="PRU00023"/>
    </source>
</evidence>
<dbReference type="GeneID" id="19166134"/>
<dbReference type="PRINTS" id="PR01415">
    <property type="entry name" value="ANKYRIN"/>
</dbReference>
<protein>
    <recommendedName>
        <fullName evidence="3">NACHT domain-containing protein</fullName>
    </recommendedName>
</protein>
<keyword evidence="1" id="KW-0677">Repeat</keyword>
<feature type="domain" description="NACHT" evidence="3">
    <location>
        <begin position="403"/>
        <end position="545"/>
    </location>
</feature>
<dbReference type="PANTHER" id="PTHR46082">
    <property type="entry name" value="ATP/GTP-BINDING PROTEIN-RELATED"/>
    <property type="match status" value="1"/>
</dbReference>
<proteinExistence type="predicted"/>
<dbReference type="SUPFAM" id="SSF53167">
    <property type="entry name" value="Purine and uridine phosphorylases"/>
    <property type="match status" value="1"/>
</dbReference>
<feature type="repeat" description="ANK" evidence="2">
    <location>
        <begin position="878"/>
        <end position="910"/>
    </location>
</feature>
<dbReference type="GO" id="GO:0003824">
    <property type="term" value="F:catalytic activity"/>
    <property type="evidence" value="ECO:0007669"/>
    <property type="project" value="InterPro"/>
</dbReference>
<dbReference type="OrthoDB" id="195446at2759"/>
<evidence type="ECO:0000313" key="4">
    <source>
        <dbReference type="EMBL" id="EXJ88937.1"/>
    </source>
</evidence>
<dbReference type="InterPro" id="IPR056884">
    <property type="entry name" value="NPHP3-like_N"/>
</dbReference>
<dbReference type="PROSITE" id="PS50088">
    <property type="entry name" value="ANK_REPEAT"/>
    <property type="match status" value="3"/>
</dbReference>
<dbReference type="InterPro" id="IPR007111">
    <property type="entry name" value="NACHT_NTPase"/>
</dbReference>
<dbReference type="RefSeq" id="XP_007730334.1">
    <property type="nucleotide sequence ID" value="XM_007732144.1"/>
</dbReference>
<dbReference type="SUPFAM" id="SSF52540">
    <property type="entry name" value="P-loop containing nucleoside triphosphate hydrolases"/>
    <property type="match status" value="1"/>
</dbReference>
<feature type="repeat" description="ANK" evidence="2">
    <location>
        <begin position="1026"/>
        <end position="1058"/>
    </location>
</feature>
<sequence>MASASASASAPRDRHGFKVALICALPDEASCVQALFDEFWDGYGKAPGDDNAYTVGSMARHNVVLAHLPGMGIPTAAGAAVGLRASFPEIKLALVVGMCGGVPYGTQNEEIILGDVIISQAVIKYDFGRQYPEKYQIKDTVEDRLGRPSLGIRALQAQLRTHHYQAKMQQNIATFLRAIQNKLPYTLLPGSENDVLYHSSYLHKHHSHAACDKCCEGDSQICEEALKMDCEDLGCSATMLVARNRLTHASTTQPRVHFGIMGSGNTVMKSGQHRDLLARAEDIIAFEMEGAGVWEYFPSVIIKGVCDYADSHKRKTWQGYAAATAAACAKAFLTQWVPEESPGSSSQHKEVTRMEKLSEILEWLSPVGFWGKQNGLLQRAQPGTGMWIFEEPLFKSWLAKEHQFVLCSGEAGAGKTMLSSIIIQYLSQSKRQNEALAWIYVDYREHDLQSMESLLTSLLAQLLHQRGQVSEFMMKALGSDWYQAKPTLADYRSWLRHEIQKFDGTTIVIDALDESRTLELGKNLINELQQLEPAIQILATSRPYAWIHEFQGMTEIEVRPQQKDVVLYVGTRLARSPRLRDHIQTNPALAQLIIEKLTEANDRMFLRAELILNLFEHIESVEEVEETLRTLPPTYDGCYEFSLKQIERQEPTQRDKALYLLAFLAYSLLPLTFEAIQHVFAVRSGNLELDKEKQITLEEIQSICQGLVIVQQVKGTRTLRLLHETANKYLRDYRSVDFPPGHEIIMRSSLAYLSLPCFSRLCITQCVIEERSQKYPFYGYAAEKWPEHAIHGGLESEFQNLIVDHLESVQRQSADEFMGIYRPSAWGWKHGTLWTDWNKVSHKRRDTPLHAAAAYGLRQTLCFLLREKGYGKEIRNNFDETALHRAAQSGKAGVMEDLLRQGANPGATVKHHYLKDADSLILATICHQLDAVRFTINHGLSANNSDPTHGIPPLHLAASMWTDLTRLLLDYGAEVNCPGDSPIFPESWPMTSLHFAVFNASKFDGAPDRLVLLLDRGANINAQSGTGNTPLHIAALGGYEDLIVTLLQRGADFDIVNKEGRSAIQIIREKGLLQTNQNSLPRNLRGKLGDVSDLHHAAWSRDNSKVHELLRQGVDIEKKDHAGGTVWDYCIRSGNVELARILVAHIQEQGLDARIGYVAFETALRSMTTFDYTDHDTWKATLSICELLLGYGKMFDPNLEFAQARSPISRYQKTYLIWAVWERRTEQVEFFLKCGADVNAADVFGDTVVHHAIARGDLSLVKLLVAHGCNLQLRNMHGMTAFDSAQDHDQISIWEFLETRRAEQ</sequence>
<evidence type="ECO:0000259" key="3">
    <source>
        <dbReference type="PROSITE" id="PS50837"/>
    </source>
</evidence>
<dbReference type="GO" id="GO:0009116">
    <property type="term" value="P:nucleoside metabolic process"/>
    <property type="evidence" value="ECO:0007669"/>
    <property type="project" value="InterPro"/>
</dbReference>
<accession>W9Y7X5</accession>
<dbReference type="Pfam" id="PF12796">
    <property type="entry name" value="Ank_2"/>
    <property type="match status" value="2"/>
</dbReference>
<dbReference type="PANTHER" id="PTHR46082:SF6">
    <property type="entry name" value="AAA+ ATPASE DOMAIN-CONTAINING PROTEIN-RELATED"/>
    <property type="match status" value="1"/>
</dbReference>
<dbReference type="Pfam" id="PF00023">
    <property type="entry name" value="Ank"/>
    <property type="match status" value="1"/>
</dbReference>
<keyword evidence="2" id="KW-0040">ANK repeat</keyword>
<gene>
    <name evidence="4" type="ORF">A1O3_02001</name>
</gene>
<dbReference type="InterPro" id="IPR035994">
    <property type="entry name" value="Nucleoside_phosphorylase_sf"/>
</dbReference>
<name>W9Y7X5_9EURO</name>
<dbReference type="SMART" id="SM00248">
    <property type="entry name" value="ANK"/>
    <property type="match status" value="9"/>
</dbReference>
<dbReference type="SUPFAM" id="SSF48403">
    <property type="entry name" value="Ankyrin repeat"/>
    <property type="match status" value="2"/>
</dbReference>
<dbReference type="PROSITE" id="PS50297">
    <property type="entry name" value="ANK_REP_REGION"/>
    <property type="match status" value="3"/>
</dbReference>
<evidence type="ECO:0000256" key="1">
    <source>
        <dbReference type="ARBA" id="ARBA00022737"/>
    </source>
</evidence>
<comment type="caution">
    <text evidence="4">The sequence shown here is derived from an EMBL/GenBank/DDBJ whole genome shotgun (WGS) entry which is preliminary data.</text>
</comment>
<dbReference type="Pfam" id="PF24883">
    <property type="entry name" value="NPHP3_N"/>
    <property type="match status" value="1"/>
</dbReference>
<dbReference type="EMBL" id="AMGY01000002">
    <property type="protein sequence ID" value="EXJ88937.1"/>
    <property type="molecule type" value="Genomic_DNA"/>
</dbReference>
<evidence type="ECO:0000313" key="5">
    <source>
        <dbReference type="Proteomes" id="UP000019478"/>
    </source>
</evidence>
<organism evidence="4 5">
    <name type="scientific">Capronia epimyces CBS 606.96</name>
    <dbReference type="NCBI Taxonomy" id="1182542"/>
    <lineage>
        <taxon>Eukaryota</taxon>
        <taxon>Fungi</taxon>
        <taxon>Dikarya</taxon>
        <taxon>Ascomycota</taxon>
        <taxon>Pezizomycotina</taxon>
        <taxon>Eurotiomycetes</taxon>
        <taxon>Chaetothyriomycetidae</taxon>
        <taxon>Chaetothyriales</taxon>
        <taxon>Herpotrichiellaceae</taxon>
        <taxon>Capronia</taxon>
    </lineage>
</organism>
<feature type="repeat" description="ANK" evidence="2">
    <location>
        <begin position="1244"/>
        <end position="1276"/>
    </location>
</feature>
<dbReference type="Gene3D" id="1.25.40.20">
    <property type="entry name" value="Ankyrin repeat-containing domain"/>
    <property type="match status" value="3"/>
</dbReference>
<dbReference type="HOGENOM" id="CLU_000288_34_2_1"/>
<dbReference type="Proteomes" id="UP000019478">
    <property type="component" value="Unassembled WGS sequence"/>
</dbReference>
<dbReference type="Pfam" id="PF13637">
    <property type="entry name" value="Ank_4"/>
    <property type="match status" value="1"/>
</dbReference>
<dbReference type="PROSITE" id="PS50837">
    <property type="entry name" value="NACHT"/>
    <property type="match status" value="1"/>
</dbReference>
<dbReference type="InterPro" id="IPR002110">
    <property type="entry name" value="Ankyrin_rpt"/>
</dbReference>
<dbReference type="eggNOG" id="KOG4177">
    <property type="taxonomic scope" value="Eukaryota"/>
</dbReference>
<dbReference type="InterPro" id="IPR036770">
    <property type="entry name" value="Ankyrin_rpt-contain_sf"/>
</dbReference>
<dbReference type="Gene3D" id="3.40.50.300">
    <property type="entry name" value="P-loop containing nucleotide triphosphate hydrolases"/>
    <property type="match status" value="1"/>
</dbReference>
<dbReference type="InterPro" id="IPR053137">
    <property type="entry name" value="NLR-like"/>
</dbReference>